<keyword evidence="5 7" id="KW-1133">Transmembrane helix</keyword>
<gene>
    <name evidence="8" type="ORF">SAMN05444167_1188</name>
</gene>
<dbReference type="Proteomes" id="UP000182427">
    <property type="component" value="Chromosome I"/>
</dbReference>
<protein>
    <submittedName>
        <fullName evidence="8">NRAMP (Natural resistance-associated macrophage protein) metal ion transporters</fullName>
    </submittedName>
</protein>
<dbReference type="GO" id="GO:0005886">
    <property type="term" value="C:plasma membrane"/>
    <property type="evidence" value="ECO:0007669"/>
    <property type="project" value="TreeGrafter"/>
</dbReference>
<reference evidence="8 9" key="1">
    <citation type="submission" date="2016-10" db="EMBL/GenBank/DDBJ databases">
        <authorList>
            <person name="de Groot N.N."/>
        </authorList>
    </citation>
    <scope>NUCLEOTIDE SEQUENCE [LARGE SCALE GENOMIC DNA]</scope>
    <source>
        <strain evidence="8 9">GAS232</strain>
    </source>
</reference>
<evidence type="ECO:0000256" key="1">
    <source>
        <dbReference type="ARBA" id="ARBA00004141"/>
    </source>
</evidence>
<feature type="transmembrane region" description="Helical" evidence="7">
    <location>
        <begin position="87"/>
        <end position="106"/>
    </location>
</feature>
<dbReference type="InterPro" id="IPR001046">
    <property type="entry name" value="NRAMP_fam"/>
</dbReference>
<dbReference type="PANTHER" id="PTHR11706">
    <property type="entry name" value="SOLUTE CARRIER PROTEIN FAMILY 11 MEMBER"/>
    <property type="match status" value="1"/>
</dbReference>
<feature type="transmembrane region" description="Helical" evidence="7">
    <location>
        <begin position="192"/>
        <end position="212"/>
    </location>
</feature>
<dbReference type="AlphaFoldDB" id="A0A1G7HS32"/>
<evidence type="ECO:0000256" key="3">
    <source>
        <dbReference type="ARBA" id="ARBA00022692"/>
    </source>
</evidence>
<evidence type="ECO:0000313" key="9">
    <source>
        <dbReference type="Proteomes" id="UP000182427"/>
    </source>
</evidence>
<dbReference type="RefSeq" id="WP_083344329.1">
    <property type="nucleotide sequence ID" value="NZ_LT629690.1"/>
</dbReference>
<dbReference type="GO" id="GO:0015086">
    <property type="term" value="F:cadmium ion transmembrane transporter activity"/>
    <property type="evidence" value="ECO:0007669"/>
    <property type="project" value="TreeGrafter"/>
</dbReference>
<dbReference type="NCBIfam" id="NF037982">
    <property type="entry name" value="Nramp_1"/>
    <property type="match status" value="1"/>
</dbReference>
<dbReference type="GO" id="GO:0034755">
    <property type="term" value="P:iron ion transmembrane transport"/>
    <property type="evidence" value="ECO:0007669"/>
    <property type="project" value="TreeGrafter"/>
</dbReference>
<feature type="transmembrane region" description="Helical" evidence="7">
    <location>
        <begin position="233"/>
        <end position="260"/>
    </location>
</feature>
<dbReference type="GO" id="GO:0015293">
    <property type="term" value="F:symporter activity"/>
    <property type="evidence" value="ECO:0007669"/>
    <property type="project" value="UniProtKB-KW"/>
</dbReference>
<dbReference type="EMBL" id="LT629690">
    <property type="protein sequence ID" value="SDF03138.1"/>
    <property type="molecule type" value="Genomic_DNA"/>
</dbReference>
<comment type="subcellular location">
    <subcellularLocation>
        <location evidence="1">Membrane</location>
        <topology evidence="1">Multi-pass membrane protein</topology>
    </subcellularLocation>
</comment>
<feature type="transmembrane region" description="Helical" evidence="7">
    <location>
        <begin position="327"/>
        <end position="348"/>
    </location>
</feature>
<name>A0A1G7HS32_9BACT</name>
<feature type="transmembrane region" description="Helical" evidence="7">
    <location>
        <begin position="280"/>
        <end position="306"/>
    </location>
</feature>
<dbReference type="PANTHER" id="PTHR11706:SF33">
    <property type="entry name" value="NATURAL RESISTANCE-ASSOCIATED MACROPHAGE PROTEIN 2"/>
    <property type="match status" value="1"/>
</dbReference>
<evidence type="ECO:0000256" key="7">
    <source>
        <dbReference type="SAM" id="Phobius"/>
    </source>
</evidence>
<dbReference type="GO" id="GO:0005384">
    <property type="term" value="F:manganese ion transmembrane transporter activity"/>
    <property type="evidence" value="ECO:0007669"/>
    <property type="project" value="TreeGrafter"/>
</dbReference>
<evidence type="ECO:0000256" key="2">
    <source>
        <dbReference type="ARBA" id="ARBA00022448"/>
    </source>
</evidence>
<feature type="transmembrane region" description="Helical" evidence="7">
    <location>
        <begin position="48"/>
        <end position="66"/>
    </location>
</feature>
<feature type="transmembrane region" description="Helical" evidence="7">
    <location>
        <begin position="393"/>
        <end position="414"/>
    </location>
</feature>
<evidence type="ECO:0000256" key="5">
    <source>
        <dbReference type="ARBA" id="ARBA00022989"/>
    </source>
</evidence>
<feature type="transmembrane region" description="Helical" evidence="7">
    <location>
        <begin position="112"/>
        <end position="137"/>
    </location>
</feature>
<dbReference type="Pfam" id="PF01566">
    <property type="entry name" value="Nramp"/>
    <property type="match status" value="1"/>
</dbReference>
<feature type="transmembrane region" description="Helical" evidence="7">
    <location>
        <begin position="354"/>
        <end position="373"/>
    </location>
</feature>
<evidence type="ECO:0000256" key="6">
    <source>
        <dbReference type="ARBA" id="ARBA00023136"/>
    </source>
</evidence>
<evidence type="ECO:0000256" key="4">
    <source>
        <dbReference type="ARBA" id="ARBA00022847"/>
    </source>
</evidence>
<feature type="transmembrane region" description="Helical" evidence="7">
    <location>
        <begin position="149"/>
        <end position="167"/>
    </location>
</feature>
<organism evidence="8 9">
    <name type="scientific">Terriglobus roseus</name>
    <dbReference type="NCBI Taxonomy" id="392734"/>
    <lineage>
        <taxon>Bacteria</taxon>
        <taxon>Pseudomonadati</taxon>
        <taxon>Acidobacteriota</taxon>
        <taxon>Terriglobia</taxon>
        <taxon>Terriglobales</taxon>
        <taxon>Acidobacteriaceae</taxon>
        <taxon>Terriglobus</taxon>
    </lineage>
</organism>
<keyword evidence="6 7" id="KW-0472">Membrane</keyword>
<proteinExistence type="predicted"/>
<dbReference type="OrthoDB" id="141480at2"/>
<accession>A0A1G7HS32</accession>
<sequence>MKWLKVWRYRILFFLAALGPGFITANVDNDAGGIFTYSQAGAQYGYSLLWTMIPITIALIVVQEMCARMGAVTGKGLSDLIREEFGLRLTFIIMLLLVVVNFGNVIAEFTGIAGALGLFHVSKYIAVPVCAFLVWALVVKGDYKSVEKIFLFASVVYLAYIAAGVLGRPDWHTALVETVKLPDRSLWHDRNYVYMTIGVIGTTITPWMQFYLQSSIVEKGVTVKQYKATRLDVTIGSIFTDVVAWFIVVVCAATLWIHGVRNINVAADAAEAMRPIAGDYAFLLFAAGLFNASLFAASILPLSTAYTVCEGLGFESGLDRTWKQAPVFYWLYTILIAAGAAVVLIPNFPLVKMAVLSQVLNGLLLPVVMYFMLKLINKPELMGEYRNRTWFNAIAWITGILVTGLSLLLVWQSIRG</sequence>
<keyword evidence="9" id="KW-1185">Reference proteome</keyword>
<evidence type="ECO:0000313" key="8">
    <source>
        <dbReference type="EMBL" id="SDF03138.1"/>
    </source>
</evidence>
<keyword evidence="3 7" id="KW-0812">Transmembrane</keyword>
<keyword evidence="4" id="KW-0769">Symport</keyword>
<keyword evidence="2" id="KW-0813">Transport</keyword>